<organism evidence="6 7">
    <name type="scientific">Colletotrichum tofieldiae</name>
    <dbReference type="NCBI Taxonomy" id="708197"/>
    <lineage>
        <taxon>Eukaryota</taxon>
        <taxon>Fungi</taxon>
        <taxon>Dikarya</taxon>
        <taxon>Ascomycota</taxon>
        <taxon>Pezizomycotina</taxon>
        <taxon>Sordariomycetes</taxon>
        <taxon>Hypocreomycetidae</taxon>
        <taxon>Glomerellales</taxon>
        <taxon>Glomerellaceae</taxon>
        <taxon>Colletotrichum</taxon>
        <taxon>Colletotrichum spaethianum species complex</taxon>
    </lineage>
</organism>
<comment type="function">
    <text evidence="3">Required for the function of coenzyme Q in the respiratory chain. May serve as a chaperone or may be involved in the transport of Q6 from its site of synthesis to the catalytic sites of the respiratory complexes.</text>
</comment>
<comment type="caution">
    <text evidence="6">The sequence shown here is derived from an EMBL/GenBank/DDBJ whole genome shotgun (WGS) entry which is preliminary data.</text>
</comment>
<dbReference type="Gene3D" id="3.30.530.20">
    <property type="match status" value="1"/>
</dbReference>
<evidence type="ECO:0000256" key="3">
    <source>
        <dbReference type="ARBA" id="ARBA00024947"/>
    </source>
</evidence>
<keyword evidence="7" id="KW-1185">Reference proteome</keyword>
<feature type="domain" description="Coenzyme Q-binding protein COQ10 START" evidence="5">
    <location>
        <begin position="54"/>
        <end position="201"/>
    </location>
</feature>
<dbReference type="STRING" id="708197.A0A166RZ28"/>
<dbReference type="SUPFAM" id="SSF55961">
    <property type="entry name" value="Bet v1-like"/>
    <property type="match status" value="1"/>
</dbReference>
<accession>A0A166RZ28</accession>
<dbReference type="PANTHER" id="PTHR12901:SF10">
    <property type="entry name" value="COENZYME Q-BINDING PROTEIN COQ10, MITOCHONDRIAL"/>
    <property type="match status" value="1"/>
</dbReference>
<dbReference type="Pfam" id="PF03364">
    <property type="entry name" value="Polyketide_cyc"/>
    <property type="match status" value="1"/>
</dbReference>
<dbReference type="GO" id="GO:0005739">
    <property type="term" value="C:mitochondrion"/>
    <property type="evidence" value="ECO:0007669"/>
    <property type="project" value="TreeGrafter"/>
</dbReference>
<evidence type="ECO:0000256" key="4">
    <source>
        <dbReference type="SAM" id="MobiDB-lite"/>
    </source>
</evidence>
<reference evidence="6 7" key="1">
    <citation type="submission" date="2015-06" db="EMBL/GenBank/DDBJ databases">
        <title>Survival trade-offs in plant roots during colonization by closely related pathogenic and mutualistic fungi.</title>
        <authorList>
            <person name="Hacquard S."/>
            <person name="Kracher B."/>
            <person name="Hiruma K."/>
            <person name="Weinman A."/>
            <person name="Muench P."/>
            <person name="Garrido Oter R."/>
            <person name="Ver Loren van Themaat E."/>
            <person name="Dallerey J.-F."/>
            <person name="Damm U."/>
            <person name="Henrissat B."/>
            <person name="Lespinet O."/>
            <person name="Thon M."/>
            <person name="Kemen E."/>
            <person name="McHardy A.C."/>
            <person name="Schulze-Lefert P."/>
            <person name="O'Connell R.J."/>
        </authorList>
    </citation>
    <scope>NUCLEOTIDE SEQUENCE [LARGE SCALE GENOMIC DNA]</scope>
    <source>
        <strain evidence="6 7">0861</strain>
    </source>
</reference>
<evidence type="ECO:0000256" key="2">
    <source>
        <dbReference type="ARBA" id="ARBA00011814"/>
    </source>
</evidence>
<gene>
    <name evidence="6" type="ORF">CT0861_12788</name>
</gene>
<evidence type="ECO:0000256" key="1">
    <source>
        <dbReference type="ARBA" id="ARBA00006885"/>
    </source>
</evidence>
<sequence>MATARPLLRLSSPLRALQRTPGTLAQQPPRRPFFNLPNLSSATEPQTLTASRTMPYPSAQLYDVISDVDAYDSFVPYCAQSRVTQWTSPDASGRRWPAQADLRVGWGGFEETFTSRLHCVPGKSVEAVSGADVEGASPGNGGEGGAVFRSLVTKWQLRPLTSGTGTEVDLVIKFQFANPLYSAVSAAVSEKVAGVMIQAFEKRVKAVLGVPRL</sequence>
<comment type="similarity">
    <text evidence="1">Belongs to the COQ10 family.</text>
</comment>
<dbReference type="GO" id="GO:0048039">
    <property type="term" value="F:ubiquinone binding"/>
    <property type="evidence" value="ECO:0007669"/>
    <property type="project" value="InterPro"/>
</dbReference>
<protein>
    <submittedName>
        <fullName evidence="6">Cyclase dehydrase family protein</fullName>
    </submittedName>
</protein>
<feature type="region of interest" description="Disordered" evidence="4">
    <location>
        <begin position="20"/>
        <end position="41"/>
    </location>
</feature>
<dbReference type="OrthoDB" id="292693at2759"/>
<dbReference type="PANTHER" id="PTHR12901">
    <property type="entry name" value="SPERM PROTEIN HOMOLOG"/>
    <property type="match status" value="1"/>
</dbReference>
<dbReference type="EMBL" id="LFIV01000098">
    <property type="protein sequence ID" value="KZL69978.1"/>
    <property type="molecule type" value="Genomic_DNA"/>
</dbReference>
<dbReference type="InterPro" id="IPR023393">
    <property type="entry name" value="START-like_dom_sf"/>
</dbReference>
<dbReference type="InterPro" id="IPR005031">
    <property type="entry name" value="COQ10_START"/>
</dbReference>
<dbReference type="InterPro" id="IPR044996">
    <property type="entry name" value="COQ10-like"/>
</dbReference>
<comment type="subunit">
    <text evidence="2">Interacts with coenzyme Q.</text>
</comment>
<name>A0A166RZ28_9PEZI</name>
<evidence type="ECO:0000259" key="5">
    <source>
        <dbReference type="Pfam" id="PF03364"/>
    </source>
</evidence>
<evidence type="ECO:0000313" key="6">
    <source>
        <dbReference type="EMBL" id="KZL69978.1"/>
    </source>
</evidence>
<evidence type="ECO:0000313" key="7">
    <source>
        <dbReference type="Proteomes" id="UP000076552"/>
    </source>
</evidence>
<proteinExistence type="inferred from homology"/>
<dbReference type="CDD" id="cd07813">
    <property type="entry name" value="COQ10p_like"/>
    <property type="match status" value="1"/>
</dbReference>
<dbReference type="Proteomes" id="UP000076552">
    <property type="component" value="Unassembled WGS sequence"/>
</dbReference>
<dbReference type="AlphaFoldDB" id="A0A166RZ28"/>
<dbReference type="GO" id="GO:0045333">
    <property type="term" value="P:cellular respiration"/>
    <property type="evidence" value="ECO:0007669"/>
    <property type="project" value="InterPro"/>
</dbReference>